<dbReference type="AlphaFoldDB" id="A0A8S3KFX1"/>
<dbReference type="Pfam" id="PF13812">
    <property type="entry name" value="PPR_3"/>
    <property type="match status" value="1"/>
</dbReference>
<accession>A0A8S3KFX1</accession>
<dbReference type="InterPro" id="IPR011990">
    <property type="entry name" value="TPR-like_helical_dom_sf"/>
</dbReference>
<dbReference type="Gene3D" id="1.25.40.10">
    <property type="entry name" value="Tetratricopeptide repeat domain"/>
    <property type="match status" value="1"/>
</dbReference>
<evidence type="ECO:0000313" key="2">
    <source>
        <dbReference type="Proteomes" id="UP000676336"/>
    </source>
</evidence>
<gene>
    <name evidence="1" type="ORF">SMN809_LOCUS85953</name>
</gene>
<name>A0A8S3KFX1_9BILA</name>
<dbReference type="EMBL" id="CAJOBI010367905">
    <property type="protein sequence ID" value="CAF5228865.1"/>
    <property type="molecule type" value="Genomic_DNA"/>
</dbReference>
<proteinExistence type="predicted"/>
<sequence>MVDCLSRLFLFDEAQNLIDEYEKTNKPSVIMYTSLLSGLRNNRNRYLSEKIYNRMKSLFPDQKQDLVAG</sequence>
<organism evidence="1 2">
    <name type="scientific">Rotaria magnacalcarata</name>
    <dbReference type="NCBI Taxonomy" id="392030"/>
    <lineage>
        <taxon>Eukaryota</taxon>
        <taxon>Metazoa</taxon>
        <taxon>Spiralia</taxon>
        <taxon>Gnathifera</taxon>
        <taxon>Rotifera</taxon>
        <taxon>Eurotatoria</taxon>
        <taxon>Bdelloidea</taxon>
        <taxon>Philodinida</taxon>
        <taxon>Philodinidae</taxon>
        <taxon>Rotaria</taxon>
    </lineage>
</organism>
<comment type="caution">
    <text evidence="1">The sequence shown here is derived from an EMBL/GenBank/DDBJ whole genome shotgun (WGS) entry which is preliminary data.</text>
</comment>
<feature type="non-terminal residue" evidence="1">
    <location>
        <position position="1"/>
    </location>
</feature>
<evidence type="ECO:0000313" key="1">
    <source>
        <dbReference type="EMBL" id="CAF5228865.1"/>
    </source>
</evidence>
<reference evidence="1" key="1">
    <citation type="submission" date="2021-02" db="EMBL/GenBank/DDBJ databases">
        <authorList>
            <person name="Nowell W R."/>
        </authorList>
    </citation>
    <scope>NUCLEOTIDE SEQUENCE</scope>
</reference>
<dbReference type="Proteomes" id="UP000676336">
    <property type="component" value="Unassembled WGS sequence"/>
</dbReference>
<protein>
    <submittedName>
        <fullName evidence="1">Uncharacterized protein</fullName>
    </submittedName>
</protein>
<dbReference type="InterPro" id="IPR002885">
    <property type="entry name" value="PPR_rpt"/>
</dbReference>